<dbReference type="PANTHER" id="PTHR23416:SF23">
    <property type="entry name" value="ACETYLTRANSFERASE C18B11.09C-RELATED"/>
    <property type="match status" value="1"/>
</dbReference>
<dbReference type="GO" id="GO:0008374">
    <property type="term" value="F:O-acyltransferase activity"/>
    <property type="evidence" value="ECO:0007669"/>
    <property type="project" value="TreeGrafter"/>
</dbReference>
<dbReference type="RefSeq" id="WP_018372918.1">
    <property type="nucleotide sequence ID" value="NZ_LT906439.1"/>
</dbReference>
<dbReference type="eggNOG" id="COG0110">
    <property type="taxonomic scope" value="Bacteria"/>
</dbReference>
<gene>
    <name evidence="3" type="ORF">SAMEA4412692_01015</name>
</gene>
<proteinExistence type="inferred from homology"/>
<dbReference type="KEGG" id="smen:SAMEA4412692_1015"/>
<dbReference type="Gene3D" id="2.160.10.10">
    <property type="entry name" value="Hexapeptide repeat proteins"/>
    <property type="match status" value="1"/>
</dbReference>
<dbReference type="AlphaFoldDB" id="A0A239SSF6"/>
<organism evidence="3 4">
    <name type="scientific">Streptococcus merionis</name>
    <dbReference type="NCBI Taxonomy" id="400065"/>
    <lineage>
        <taxon>Bacteria</taxon>
        <taxon>Bacillati</taxon>
        <taxon>Bacillota</taxon>
        <taxon>Bacilli</taxon>
        <taxon>Lactobacillales</taxon>
        <taxon>Streptococcaceae</taxon>
        <taxon>Streptococcus</taxon>
    </lineage>
</organism>
<dbReference type="EC" id="2.3.1.-" evidence="3"/>
<dbReference type="PANTHER" id="PTHR23416">
    <property type="entry name" value="SIALIC ACID SYNTHASE-RELATED"/>
    <property type="match status" value="1"/>
</dbReference>
<name>A0A239SSF6_9STRE</name>
<evidence type="ECO:0000256" key="1">
    <source>
        <dbReference type="ARBA" id="ARBA00007274"/>
    </source>
</evidence>
<dbReference type="InterPro" id="IPR051159">
    <property type="entry name" value="Hexapeptide_acetyltransf"/>
</dbReference>
<dbReference type="InterPro" id="IPR011004">
    <property type="entry name" value="Trimer_LpxA-like_sf"/>
</dbReference>
<keyword evidence="3" id="KW-0012">Acyltransferase</keyword>
<reference evidence="3 4" key="1">
    <citation type="submission" date="2017-06" db="EMBL/GenBank/DDBJ databases">
        <authorList>
            <consortium name="Pathogen Informatics"/>
        </authorList>
    </citation>
    <scope>NUCLEOTIDE SEQUENCE [LARGE SCALE GENOMIC DNA]</scope>
    <source>
        <strain evidence="3 4">NCTC13788</strain>
    </source>
</reference>
<evidence type="ECO:0000313" key="3">
    <source>
        <dbReference type="EMBL" id="SNU88347.1"/>
    </source>
</evidence>
<dbReference type="Pfam" id="PF00132">
    <property type="entry name" value="Hexapep"/>
    <property type="match status" value="1"/>
</dbReference>
<evidence type="ECO:0000313" key="4">
    <source>
        <dbReference type="Proteomes" id="UP000215185"/>
    </source>
</evidence>
<keyword evidence="4" id="KW-1185">Reference proteome</keyword>
<sequence>MFTNPYPINQLIEKTDAAFIAIHEQVKDNQQHALKLQNPLTSSQEIREIFETLTGDSLDDSVSIALPFYTDFGSHIRLGKNVFINTGAMFVDLGGIIIEDDVLIAPFVKIASVNHPVSPKKRRGVILSPVHIKKNAWIGAGATILPGVTIGENAIVSAGAVVTKDVPANTIVAGVPAKAIKTIDEDEV</sequence>
<keyword evidence="2 3" id="KW-0808">Transferase</keyword>
<comment type="similarity">
    <text evidence="1">Belongs to the transferase hexapeptide repeat family.</text>
</comment>
<protein>
    <submittedName>
        <fullName evidence="3">Acetyltransferase</fullName>
        <ecNumber evidence="3">2.3.1.-</ecNumber>
    </submittedName>
</protein>
<dbReference type="InterPro" id="IPR001451">
    <property type="entry name" value="Hexapep"/>
</dbReference>
<dbReference type="EMBL" id="LT906439">
    <property type="protein sequence ID" value="SNU88347.1"/>
    <property type="molecule type" value="Genomic_DNA"/>
</dbReference>
<dbReference type="STRING" id="1123308.GCA_000380085_00355"/>
<dbReference type="SUPFAM" id="SSF51161">
    <property type="entry name" value="Trimeric LpxA-like enzymes"/>
    <property type="match status" value="1"/>
</dbReference>
<dbReference type="OrthoDB" id="9812571at2"/>
<evidence type="ECO:0000256" key="2">
    <source>
        <dbReference type="ARBA" id="ARBA00022679"/>
    </source>
</evidence>
<dbReference type="Proteomes" id="UP000215185">
    <property type="component" value="Chromosome 1"/>
</dbReference>
<accession>A0A239SSF6</accession>